<evidence type="ECO:0000313" key="2">
    <source>
        <dbReference type="Proteomes" id="UP001498469"/>
    </source>
</evidence>
<comment type="caution">
    <text evidence="1">The sequence shown here is derived from an EMBL/GenBank/DDBJ whole genome shotgun (WGS) entry which is preliminary data.</text>
</comment>
<protein>
    <submittedName>
        <fullName evidence="1">DUF4362 domain-containing protein</fullName>
    </submittedName>
</protein>
<evidence type="ECO:0000313" key="1">
    <source>
        <dbReference type="EMBL" id="MEF2111867.1"/>
    </source>
</evidence>
<reference evidence="1 2" key="1">
    <citation type="submission" date="2023-11" db="EMBL/GenBank/DDBJ databases">
        <title>Draft genome sequence of a psychrophilic Clostridium strain from permafrost water brine.</title>
        <authorList>
            <person name="Shcherbakova V.A."/>
            <person name="Trubitsyn V.E."/>
            <person name="Zakharyuk A.G."/>
        </authorList>
    </citation>
    <scope>NUCLEOTIDE SEQUENCE [LARGE SCALE GENOMIC DNA]</scope>
    <source>
        <strain evidence="1 2">14F</strain>
    </source>
</reference>
<dbReference type="Pfam" id="PF14275">
    <property type="entry name" value="DUF4362"/>
    <property type="match status" value="1"/>
</dbReference>
<dbReference type="Proteomes" id="UP001498469">
    <property type="component" value="Unassembled WGS sequence"/>
</dbReference>
<proteinExistence type="predicted"/>
<sequence>MKRTLVFVLILFVLVFIPIQNPKAYYVIGVVNNKTLSSDIAIKDGNIVMISYTDSVSEKTHNDMEIYNIKRIDDFIRNINKGRKDKIRIVEYGKNATGTWVNKLYDLKYDGKKIIDIEYDTYSNPNAFIPSQPEMFNTIIKRDYPDGISYRICDSEGENDDCAKLISFSKSSIIDNKK</sequence>
<organism evidence="1 2">
    <name type="scientific">Clostridium frigoriphilum</name>
    <dbReference type="NCBI Taxonomy" id="443253"/>
    <lineage>
        <taxon>Bacteria</taxon>
        <taxon>Bacillati</taxon>
        <taxon>Bacillota</taxon>
        <taxon>Clostridia</taxon>
        <taxon>Eubacteriales</taxon>
        <taxon>Clostridiaceae</taxon>
        <taxon>Clostridium</taxon>
    </lineage>
</organism>
<keyword evidence="2" id="KW-1185">Reference proteome</keyword>
<gene>
    <name evidence="1" type="ORF">SJI18_06020</name>
</gene>
<dbReference type="InterPro" id="IPR025372">
    <property type="entry name" value="DUF4362"/>
</dbReference>
<dbReference type="EMBL" id="JAZHFS010000004">
    <property type="protein sequence ID" value="MEF2111867.1"/>
    <property type="molecule type" value="Genomic_DNA"/>
</dbReference>
<dbReference type="RefSeq" id="WP_216249724.1">
    <property type="nucleotide sequence ID" value="NZ_JAZHFS010000004.1"/>
</dbReference>
<accession>A0ABU7UKG6</accession>
<name>A0ABU7UKG6_9CLOT</name>